<dbReference type="Gene3D" id="2.30.120.10">
    <property type="match status" value="1"/>
</dbReference>
<dbReference type="InterPro" id="IPR029055">
    <property type="entry name" value="Ntn_hydrolases_N"/>
</dbReference>
<evidence type="ECO:0008006" key="8">
    <source>
        <dbReference type="Google" id="ProtNLM"/>
    </source>
</evidence>
<evidence type="ECO:0000256" key="4">
    <source>
        <dbReference type="ARBA" id="ARBA00023145"/>
    </source>
</evidence>
<accession>A0ABT3T6B8</accession>
<dbReference type="Pfam" id="PF01804">
    <property type="entry name" value="Penicil_amidase"/>
    <property type="match status" value="1"/>
</dbReference>
<sequence length="805" mass="87583">MTNRYRSAARLLPFTVICMLLLWGCSDSSNNSNNGSQPEYQAEIIWTEYGIPHVVADDWEGLGYGIGNAFAQQNFCPYMRDVVRANGQSAELLGEEGNLAFDFVMKLYNTDEALERVKAQMSPRGLALFKGYAAGISRYLADTGVDNLAEGEEGCRGAAWVRAVTFEDTLKSGHKTILRASADPFYNELVAASPPEQSLSQAALSEEEMSAMVAQFKALTADQVRDRMGFSPVEELGSNAYGAGRDAAGSNSGVLFGNPHFPWRGISRFFMAHYTIPGVYDVMGAGLFGIPLANIGFNKDTAWTHTVSTARRFTLHELTLNPDNPLEYFFDDELVELEPFTVEAIDGSGATVQHTFYISQFGPIADLGGINAALGGWPTGNGTVFAFNDANKENLRGLENWINFGLAESMDDILEATRTIGIPWVNTIAADRFGEGFYGDVSVVPNASQALIDTCVRPPYGPLILPVASVVSLDGSDSDCLLGNDEDAPPHLLGYDNLPKLRTTEYGANANDSYWLPNPRSLLTGFTRAIGPEEYEQSLRTRLTFVQAEQRLAGTDGLEGEGFSNQNVREIFTSARNHAAELVNDEVVAICIAVDDWTSYGVSGDAMLQACNILAEWDTRHTIDSVGGHIFFEFWRVARGLDNLWAVPFDSTDPVNTPRTLNTGDPALVESVRGALATAVTVLQDNDIALDAPWGDVQFIERNGEKIPLPGGSGAMLFSVISASLVAGEGYSDVRAGNSYIQAVSWDESDCPDANAILTYSQSTDPASPHYADATKLYSQSGWIDMPFCESDRDAQEIRRETISE</sequence>
<keyword evidence="7" id="KW-1185">Reference proteome</keyword>
<comment type="similarity">
    <text evidence="1">Belongs to the peptidase S45 family.</text>
</comment>
<evidence type="ECO:0000256" key="2">
    <source>
        <dbReference type="ARBA" id="ARBA00022729"/>
    </source>
</evidence>
<evidence type="ECO:0000256" key="1">
    <source>
        <dbReference type="ARBA" id="ARBA00006586"/>
    </source>
</evidence>
<proteinExistence type="inferred from homology"/>
<evidence type="ECO:0000256" key="5">
    <source>
        <dbReference type="SAM" id="SignalP"/>
    </source>
</evidence>
<keyword evidence="2 5" id="KW-0732">Signal</keyword>
<dbReference type="PANTHER" id="PTHR34218">
    <property type="entry name" value="PEPTIDASE S45 PENICILLIN AMIDASE"/>
    <property type="match status" value="1"/>
</dbReference>
<keyword evidence="3" id="KW-0378">Hydrolase</keyword>
<dbReference type="Gene3D" id="3.60.20.10">
    <property type="entry name" value="Glutamine Phosphoribosylpyrophosphate, subunit 1, domain 1"/>
    <property type="match status" value="1"/>
</dbReference>
<feature type="signal peptide" evidence="5">
    <location>
        <begin position="1"/>
        <end position="28"/>
    </location>
</feature>
<feature type="chain" id="PRO_5045957348" description="Acyl-homoserine-lactone acylase" evidence="5">
    <location>
        <begin position="29"/>
        <end position="805"/>
    </location>
</feature>
<keyword evidence="4" id="KW-0865">Zymogen</keyword>
<dbReference type="SUPFAM" id="SSF56235">
    <property type="entry name" value="N-terminal nucleophile aminohydrolases (Ntn hydrolases)"/>
    <property type="match status" value="1"/>
</dbReference>
<gene>
    <name evidence="6" type="ORF">EYC82_08395</name>
</gene>
<dbReference type="InterPro" id="IPR043146">
    <property type="entry name" value="Penicillin_amidase_N_B-knob"/>
</dbReference>
<dbReference type="InterPro" id="IPR002692">
    <property type="entry name" value="S45"/>
</dbReference>
<dbReference type="Proteomes" id="UP001143304">
    <property type="component" value="Unassembled WGS sequence"/>
</dbReference>
<dbReference type="PANTHER" id="PTHR34218:SF3">
    <property type="entry name" value="ACYL-HOMOSERINE LACTONE ACYLASE PVDQ"/>
    <property type="match status" value="1"/>
</dbReference>
<dbReference type="EMBL" id="SHNO01000001">
    <property type="protein sequence ID" value="MCX2977371.1"/>
    <property type="molecule type" value="Genomic_DNA"/>
</dbReference>
<dbReference type="Gene3D" id="1.10.439.10">
    <property type="entry name" value="Penicillin Amidohydrolase, domain 1"/>
    <property type="match status" value="1"/>
</dbReference>
<comment type="caution">
    <text evidence="6">The sequence shown here is derived from an EMBL/GenBank/DDBJ whole genome shotgun (WGS) entry which is preliminary data.</text>
</comment>
<reference evidence="6" key="1">
    <citation type="submission" date="2019-02" db="EMBL/GenBank/DDBJ databases">
        <authorList>
            <person name="Li S.-H."/>
        </authorList>
    </citation>
    <scope>NUCLEOTIDE SEQUENCE</scope>
    <source>
        <strain evidence="6">IMCC11814</strain>
    </source>
</reference>
<evidence type="ECO:0000313" key="6">
    <source>
        <dbReference type="EMBL" id="MCX2977371.1"/>
    </source>
</evidence>
<evidence type="ECO:0000256" key="3">
    <source>
        <dbReference type="ARBA" id="ARBA00022801"/>
    </source>
</evidence>
<evidence type="ECO:0000313" key="7">
    <source>
        <dbReference type="Proteomes" id="UP001143304"/>
    </source>
</evidence>
<protein>
    <recommendedName>
        <fullName evidence="8">Acyl-homoserine-lactone acylase</fullName>
    </recommendedName>
</protein>
<name>A0ABT3T6B8_9GAMM</name>
<dbReference type="RefSeq" id="WP_279249093.1">
    <property type="nucleotide sequence ID" value="NZ_SHNO01000001.1"/>
</dbReference>
<dbReference type="InterPro" id="IPR043147">
    <property type="entry name" value="Penicillin_amidase_A-knob"/>
</dbReference>
<organism evidence="6 7">
    <name type="scientific">Candidatus Marimicrobium litorale</name>
    <dbReference type="NCBI Taxonomy" id="2518991"/>
    <lineage>
        <taxon>Bacteria</taxon>
        <taxon>Pseudomonadati</taxon>
        <taxon>Pseudomonadota</taxon>
        <taxon>Gammaproteobacteria</taxon>
        <taxon>Cellvibrionales</taxon>
        <taxon>Halieaceae</taxon>
        <taxon>Marimicrobium</taxon>
    </lineage>
</organism>
<dbReference type="InterPro" id="IPR023343">
    <property type="entry name" value="Penicillin_amidase_dom1"/>
</dbReference>
<dbReference type="Gene3D" id="1.10.1400.10">
    <property type="match status" value="1"/>
</dbReference>